<comment type="function">
    <text evidence="17">Lysosomal dipeptide uniporter that selectively exports lysine, arginine or histidine-containing dipeptides with a net positive charge from the lysosome lumen into the cytosol. Could play a role in a specific type of protein O-glycosylation indirectly regulating macrophages migration and tissue invasion. Also essential for liver homeostasis.</text>
</comment>
<feature type="region of interest" description="Disordered" evidence="19">
    <location>
        <begin position="1"/>
        <end position="71"/>
    </location>
</feature>
<comment type="subcellular location">
    <subcellularLocation>
        <location evidence="1">Membrane</location>
        <topology evidence="1">Multi-pass membrane protein</topology>
    </subcellularLocation>
</comment>
<evidence type="ECO:0000256" key="18">
    <source>
        <dbReference type="ARBA" id="ARBA00046376"/>
    </source>
</evidence>
<dbReference type="InterPro" id="IPR036259">
    <property type="entry name" value="MFS_trans_sf"/>
</dbReference>
<evidence type="ECO:0000256" key="7">
    <source>
        <dbReference type="ARBA" id="ARBA00044893"/>
    </source>
</evidence>
<feature type="compositionally biased region" description="Polar residues" evidence="19">
    <location>
        <begin position="17"/>
        <end position="29"/>
    </location>
</feature>
<evidence type="ECO:0000256" key="4">
    <source>
        <dbReference type="ARBA" id="ARBA00044881"/>
    </source>
</evidence>
<comment type="catalytic activity">
    <reaction evidence="14">
        <text>L-lysyl-glycine(out) = L-lysyl-glycine(in)</text>
        <dbReference type="Rhea" id="RHEA:79407"/>
        <dbReference type="ChEBI" id="CHEBI:191202"/>
    </reaction>
</comment>
<dbReference type="PANTHER" id="PTHR23512">
    <property type="entry name" value="MAJOR FACILITATOR SUPERFAMILY DOMAIN-CONTAINING PROTEIN 1"/>
    <property type="match status" value="1"/>
</dbReference>
<comment type="catalytic activity">
    <reaction evidence="4">
        <text>L-alpha-aminoacyl-L-arginine(out) = L-alpha-aminoacyl-L-arginine(in)</text>
        <dbReference type="Rhea" id="RHEA:79367"/>
        <dbReference type="ChEBI" id="CHEBI:229968"/>
    </reaction>
</comment>
<evidence type="ECO:0000256" key="10">
    <source>
        <dbReference type="ARBA" id="ARBA00044900"/>
    </source>
</evidence>
<dbReference type="InterPro" id="IPR020846">
    <property type="entry name" value="MFS_dom"/>
</dbReference>
<dbReference type="Proteomes" id="UP000092583">
    <property type="component" value="Unassembled WGS sequence"/>
</dbReference>
<evidence type="ECO:0000256" key="13">
    <source>
        <dbReference type="ARBA" id="ARBA00044919"/>
    </source>
</evidence>
<evidence type="ECO:0000256" key="15">
    <source>
        <dbReference type="ARBA" id="ARBA00044985"/>
    </source>
</evidence>
<evidence type="ECO:0000256" key="6">
    <source>
        <dbReference type="ARBA" id="ARBA00044891"/>
    </source>
</evidence>
<keyword evidence="20" id="KW-1133">Transmembrane helix</keyword>
<evidence type="ECO:0000256" key="19">
    <source>
        <dbReference type="SAM" id="MobiDB-lite"/>
    </source>
</evidence>
<dbReference type="SUPFAM" id="SSF103473">
    <property type="entry name" value="MFS general substrate transporter"/>
    <property type="match status" value="1"/>
</dbReference>
<keyword evidence="23" id="KW-1185">Reference proteome</keyword>
<comment type="catalytic activity">
    <reaction evidence="8">
        <text>L-aspartyl-L-lysine(out) = L-aspartyl-L-lysine(in)</text>
        <dbReference type="Rhea" id="RHEA:79411"/>
        <dbReference type="ChEBI" id="CHEBI:229953"/>
    </reaction>
</comment>
<reference evidence="23" key="2">
    <citation type="submission" date="2013-12" db="EMBL/GenBank/DDBJ databases">
        <title>Evolution of pathogenesis and genome organization in the Tremellales.</title>
        <authorList>
            <person name="Cuomo C."/>
            <person name="Litvintseva A."/>
            <person name="Heitman J."/>
            <person name="Chen Y."/>
            <person name="Sun S."/>
            <person name="Springer D."/>
            <person name="Dromer F."/>
            <person name="Young S."/>
            <person name="Zeng Q."/>
            <person name="Chapman S."/>
            <person name="Gujja S."/>
            <person name="Saif S."/>
            <person name="Birren B."/>
        </authorList>
    </citation>
    <scope>NUCLEOTIDE SEQUENCE [LARGE SCALE GENOMIC DNA]</scope>
    <source>
        <strain evidence="23">CBS 10435</strain>
    </source>
</reference>
<gene>
    <name evidence="22" type="ORF">L486_01729</name>
</gene>
<comment type="catalytic activity">
    <reaction evidence="13">
        <text>L-alanyl-L-lysine(out) = L-alanyl-L-lysine(in)</text>
        <dbReference type="Rhea" id="RHEA:79415"/>
        <dbReference type="ChEBI" id="CHEBI:192470"/>
    </reaction>
</comment>
<dbReference type="Pfam" id="PF07690">
    <property type="entry name" value="MFS_1"/>
    <property type="match status" value="1"/>
</dbReference>
<evidence type="ECO:0000256" key="2">
    <source>
        <dbReference type="ARBA" id="ARBA00044876"/>
    </source>
</evidence>
<evidence type="ECO:0000256" key="11">
    <source>
        <dbReference type="ARBA" id="ARBA00044903"/>
    </source>
</evidence>
<comment type="catalytic activity">
    <reaction evidence="7">
        <text>L-alpha-aminoacyl-L-lysine(out) = L-alpha-aminoacyl-L-lysine(in)</text>
        <dbReference type="Rhea" id="RHEA:79383"/>
        <dbReference type="ChEBI" id="CHEBI:229966"/>
    </reaction>
</comment>
<evidence type="ECO:0000256" key="8">
    <source>
        <dbReference type="ARBA" id="ARBA00044898"/>
    </source>
</evidence>
<feature type="transmembrane region" description="Helical" evidence="20">
    <location>
        <begin position="398"/>
        <end position="420"/>
    </location>
</feature>
<comment type="catalytic activity">
    <reaction evidence="6">
        <text>L-lysyl-L-alpha-amino acid(out) = L-lysyl-L-alpha-amino acid(in)</text>
        <dbReference type="Rhea" id="RHEA:79387"/>
        <dbReference type="ChEBI" id="CHEBI:229965"/>
    </reaction>
</comment>
<feature type="transmembrane region" description="Helical" evidence="20">
    <location>
        <begin position="242"/>
        <end position="264"/>
    </location>
</feature>
<evidence type="ECO:0000256" key="20">
    <source>
        <dbReference type="SAM" id="Phobius"/>
    </source>
</evidence>
<comment type="catalytic activity">
    <reaction evidence="9">
        <text>L-arginyl-L-alpha-amino acid(out) = L-arginyl-L-alpha-amino acid(in)</text>
        <dbReference type="Rhea" id="RHEA:79371"/>
        <dbReference type="ChEBI" id="CHEBI:84315"/>
    </reaction>
</comment>
<feature type="transmembrane region" description="Helical" evidence="20">
    <location>
        <begin position="80"/>
        <end position="98"/>
    </location>
</feature>
<evidence type="ECO:0000256" key="9">
    <source>
        <dbReference type="ARBA" id="ARBA00044899"/>
    </source>
</evidence>
<dbReference type="PANTHER" id="PTHR23512:SF12">
    <property type="entry name" value="TRANSPORTER, PUTATIVE (AFU_ORTHOLOGUE AFUA_4G00260)-RELATED"/>
    <property type="match status" value="1"/>
</dbReference>
<comment type="catalytic activity">
    <reaction evidence="3">
        <text>L-histidyl-glycine(out) = L-histidyl-glycine(in)</text>
        <dbReference type="Rhea" id="RHEA:79395"/>
        <dbReference type="ChEBI" id="CHEBI:229957"/>
    </reaction>
</comment>
<evidence type="ECO:0000313" key="23">
    <source>
        <dbReference type="Proteomes" id="UP000092583"/>
    </source>
</evidence>
<comment type="catalytic activity">
    <reaction evidence="10">
        <text>L-lysyl-L-lysine(out) = L-lysyl-L-lysine(in)</text>
        <dbReference type="Rhea" id="RHEA:79403"/>
        <dbReference type="ChEBI" id="CHEBI:229956"/>
    </reaction>
</comment>
<dbReference type="Gene3D" id="1.20.1250.20">
    <property type="entry name" value="MFS general substrate transporter like domains"/>
    <property type="match status" value="2"/>
</dbReference>
<evidence type="ECO:0000256" key="1">
    <source>
        <dbReference type="ARBA" id="ARBA00004141"/>
    </source>
</evidence>
<proteinExistence type="predicted"/>
<sequence length="554" mass="61177">MSLAKRSSPENHHDKSMQSTSPDETPSIKSRSEKNLNLVEPETELPTLSNSPSSNAVNDKTHQDGEGFESDNELSIPRKYRFIAFSMIIFFATGSSFLQAITSPLKSTFKKELGVTNAQYGAIASASSLVNTILPIIGGVGMDYWGATYAAIISSVFILVGAIVASISANVNSYGCLIGGMILMGFGSTVIESTQSKLYAHWFRGRSLAFVFALDIAWNRITSIFSKASAVPMSEINGWWGWALWIPTIVCAVNLGMVLVYWYFERALPEKYKPVLGKNAEIRQEKSKGRRKISWDTLTSLPMFFWILCGTQLFQNSAVSVYTSNLADIQTVTRGTSKLAAGYNSSLQGIIPIILTPATGWFFDKFGYRMVFVSWTAILYIIVFSLIGFTTVHPLCPILISSFALTTNAITFIASIPVLVGDDRLLGTAFGVWKAFQNGNSAVLDVAAGAIQDRTSNGSYDRVLYLIIAIKAIEVCLGPVYDYLDGKWLGHSLRLPEKKRLLLRKEALDKEIDYPGWRINKIVTRIVGVELVGLIITAWVVSFYFLFIYGSVDR</sequence>
<feature type="compositionally biased region" description="Polar residues" evidence="19">
    <location>
        <begin position="46"/>
        <end position="58"/>
    </location>
</feature>
<dbReference type="GO" id="GO:0022857">
    <property type="term" value="F:transmembrane transporter activity"/>
    <property type="evidence" value="ECO:0007669"/>
    <property type="project" value="InterPro"/>
</dbReference>
<feature type="domain" description="Major facilitator superfamily (MFS) profile" evidence="21">
    <location>
        <begin position="80"/>
        <end position="487"/>
    </location>
</feature>
<dbReference type="OrthoDB" id="424834at2759"/>
<comment type="catalytic activity">
    <reaction evidence="5">
        <text>L-alpha-aminoacyl-L-histidine(out) = L-alpha-aminoacyl-L-histidine(in)</text>
        <dbReference type="Rhea" id="RHEA:79375"/>
        <dbReference type="ChEBI" id="CHEBI:229967"/>
    </reaction>
</comment>
<keyword evidence="20" id="KW-0812">Transmembrane</keyword>
<evidence type="ECO:0000256" key="14">
    <source>
        <dbReference type="ARBA" id="ARBA00044924"/>
    </source>
</evidence>
<feature type="transmembrane region" description="Helical" evidence="20">
    <location>
        <begin position="370"/>
        <end position="392"/>
    </location>
</feature>
<feature type="transmembrane region" description="Helical" evidence="20">
    <location>
        <begin position="144"/>
        <end position="165"/>
    </location>
</feature>
<comment type="catalytic activity">
    <reaction evidence="2">
        <text>L-lysyl-L-alanine(out) = L-lysyl-L-alanine(in)</text>
        <dbReference type="Rhea" id="RHEA:79399"/>
        <dbReference type="ChEBI" id="CHEBI:229954"/>
    </reaction>
</comment>
<evidence type="ECO:0000256" key="5">
    <source>
        <dbReference type="ARBA" id="ARBA00044884"/>
    </source>
</evidence>
<evidence type="ECO:0000256" key="17">
    <source>
        <dbReference type="ARBA" id="ARBA00045709"/>
    </source>
</evidence>
<dbReference type="EMBL" id="KI669459">
    <property type="protein sequence ID" value="OCF62063.1"/>
    <property type="molecule type" value="Genomic_DNA"/>
</dbReference>
<accession>A0A1B9J2P7</accession>
<dbReference type="InterPro" id="IPR011701">
    <property type="entry name" value="MFS"/>
</dbReference>
<keyword evidence="20" id="KW-0472">Membrane</keyword>
<evidence type="ECO:0000256" key="3">
    <source>
        <dbReference type="ARBA" id="ARBA00044878"/>
    </source>
</evidence>
<evidence type="ECO:0000256" key="12">
    <source>
        <dbReference type="ARBA" id="ARBA00044912"/>
    </source>
</evidence>
<comment type="catalytic activity">
    <reaction evidence="11">
        <text>L-arginyl-glycine(out) = L-arginyl-glycine(in)</text>
        <dbReference type="Rhea" id="RHEA:79391"/>
        <dbReference type="ChEBI" id="CHEBI:229955"/>
    </reaction>
</comment>
<reference evidence="22 23" key="1">
    <citation type="submission" date="2013-07" db="EMBL/GenBank/DDBJ databases">
        <title>The Genome Sequence of Kwoniella mangroviensis CBS10435.</title>
        <authorList>
            <consortium name="The Broad Institute Genome Sequencing Platform"/>
            <person name="Cuomo C."/>
            <person name="Litvintseva A."/>
            <person name="Chen Y."/>
            <person name="Heitman J."/>
            <person name="Sun S."/>
            <person name="Springer D."/>
            <person name="Dromer F."/>
            <person name="Young S.K."/>
            <person name="Zeng Q."/>
            <person name="Gargeya S."/>
            <person name="Fitzgerald M."/>
            <person name="Abouelleil A."/>
            <person name="Alvarado L."/>
            <person name="Berlin A.M."/>
            <person name="Chapman S.B."/>
            <person name="Dewar J."/>
            <person name="Goldberg J."/>
            <person name="Griggs A."/>
            <person name="Gujja S."/>
            <person name="Hansen M."/>
            <person name="Howarth C."/>
            <person name="Imamovic A."/>
            <person name="Larimer J."/>
            <person name="McCowan C."/>
            <person name="Murphy C."/>
            <person name="Pearson M."/>
            <person name="Priest M."/>
            <person name="Roberts A."/>
            <person name="Saif S."/>
            <person name="Shea T."/>
            <person name="Sykes S."/>
            <person name="Wortman J."/>
            <person name="Nusbaum C."/>
            <person name="Birren B."/>
        </authorList>
    </citation>
    <scope>NUCLEOTIDE SEQUENCE [LARGE SCALE GENOMIC DNA]</scope>
    <source>
        <strain evidence="22 23">CBS 10435</strain>
    </source>
</reference>
<feature type="compositionally biased region" description="Basic and acidic residues" evidence="19">
    <location>
        <begin position="7"/>
        <end position="16"/>
    </location>
</feature>
<evidence type="ECO:0000256" key="16">
    <source>
        <dbReference type="ARBA" id="ARBA00045018"/>
    </source>
</evidence>
<comment type="subunit">
    <text evidence="18">Homodimer. Interacts with lysosomal protein GLMP (via lumenal domain); the interaction starts while both proteins are still in the endoplasmic reticulum and is required for stabilization of MFSD1 in lysosomes but has no direct effect on its targeting to lysosomes or transporter activity.</text>
</comment>
<dbReference type="GO" id="GO:0016020">
    <property type="term" value="C:membrane"/>
    <property type="evidence" value="ECO:0007669"/>
    <property type="project" value="UniProtKB-SubCell"/>
</dbReference>
<comment type="catalytic activity">
    <reaction evidence="12">
        <text>L-histidyl-L-alpha-amino acid(out) = L-histidyl-L-alpha-amino acid(in)</text>
        <dbReference type="Rhea" id="RHEA:79379"/>
        <dbReference type="ChEBI" id="CHEBI:229964"/>
    </reaction>
</comment>
<dbReference type="PROSITE" id="PS50850">
    <property type="entry name" value="MFS"/>
    <property type="match status" value="1"/>
</dbReference>
<evidence type="ECO:0000259" key="21">
    <source>
        <dbReference type="PROSITE" id="PS50850"/>
    </source>
</evidence>
<feature type="transmembrane region" description="Helical" evidence="20">
    <location>
        <begin position="171"/>
        <end position="191"/>
    </location>
</feature>
<organism evidence="22 23">
    <name type="scientific">Kwoniella mangroviensis CBS 10435</name>
    <dbReference type="NCBI Taxonomy" id="1331196"/>
    <lineage>
        <taxon>Eukaryota</taxon>
        <taxon>Fungi</taxon>
        <taxon>Dikarya</taxon>
        <taxon>Basidiomycota</taxon>
        <taxon>Agaricomycotina</taxon>
        <taxon>Tremellomycetes</taxon>
        <taxon>Tremellales</taxon>
        <taxon>Cryptococcaceae</taxon>
        <taxon>Kwoniella</taxon>
    </lineage>
</organism>
<name>A0A1B9J2P7_9TREE</name>
<evidence type="ECO:0000313" key="22">
    <source>
        <dbReference type="EMBL" id="OCF62063.1"/>
    </source>
</evidence>
<protein>
    <recommendedName>
        <fullName evidence="15">Lysosomal dipeptide transporter MFSD1</fullName>
    </recommendedName>
    <alternativeName>
        <fullName evidence="16">Major facilitator superfamily domain-containing protein 1</fullName>
    </alternativeName>
</protein>
<dbReference type="InterPro" id="IPR052187">
    <property type="entry name" value="MFSD1"/>
</dbReference>
<dbReference type="AlphaFoldDB" id="A0A1B9J2P7"/>
<feature type="transmembrane region" description="Helical" evidence="20">
    <location>
        <begin position="531"/>
        <end position="552"/>
    </location>
</feature>